<organism evidence="2 3">
    <name type="scientific">Magallana gigas</name>
    <name type="common">Pacific oyster</name>
    <name type="synonym">Crassostrea gigas</name>
    <dbReference type="NCBI Taxonomy" id="29159"/>
    <lineage>
        <taxon>Eukaryota</taxon>
        <taxon>Metazoa</taxon>
        <taxon>Spiralia</taxon>
        <taxon>Lophotrochozoa</taxon>
        <taxon>Mollusca</taxon>
        <taxon>Bivalvia</taxon>
        <taxon>Autobranchia</taxon>
        <taxon>Pteriomorphia</taxon>
        <taxon>Ostreida</taxon>
        <taxon>Ostreoidea</taxon>
        <taxon>Ostreidae</taxon>
        <taxon>Magallana</taxon>
    </lineage>
</organism>
<feature type="chain" id="PRO_5036445023" description="Short-chain collagen C4" evidence="1">
    <location>
        <begin position="19"/>
        <end position="246"/>
    </location>
</feature>
<evidence type="ECO:0000313" key="2">
    <source>
        <dbReference type="EnsemblMetazoa" id="G30223.1:cds"/>
    </source>
</evidence>
<evidence type="ECO:0008006" key="4">
    <source>
        <dbReference type="Google" id="ProtNLM"/>
    </source>
</evidence>
<keyword evidence="3" id="KW-1185">Reference proteome</keyword>
<proteinExistence type="predicted"/>
<dbReference type="PANTHER" id="PTHR24024:SF18">
    <property type="entry name" value="SHORT-CHAIN COLLAGEN C4-LIKE"/>
    <property type="match status" value="1"/>
</dbReference>
<accession>A0A8W8LX48</accession>
<dbReference type="GO" id="GO:0005615">
    <property type="term" value="C:extracellular space"/>
    <property type="evidence" value="ECO:0007669"/>
    <property type="project" value="TreeGrafter"/>
</dbReference>
<keyword evidence="1" id="KW-0732">Signal</keyword>
<dbReference type="Proteomes" id="UP000005408">
    <property type="component" value="Unassembled WGS sequence"/>
</dbReference>
<dbReference type="AlphaFoldDB" id="A0A8W8LX48"/>
<dbReference type="InterPro" id="IPR051077">
    <property type="entry name" value="Ca-dependent_lectin"/>
</dbReference>
<dbReference type="EnsemblMetazoa" id="G30223.1">
    <property type="protein sequence ID" value="G30223.1:cds"/>
    <property type="gene ID" value="G30223"/>
</dbReference>
<evidence type="ECO:0000313" key="3">
    <source>
        <dbReference type="Proteomes" id="UP000005408"/>
    </source>
</evidence>
<evidence type="ECO:0000256" key="1">
    <source>
        <dbReference type="SAM" id="SignalP"/>
    </source>
</evidence>
<name>A0A8W8LX48_MAGGI</name>
<sequence>MDLHYTVLLFSVVCLVLTDNSRDSRILLNDPNLLISQIQALESKIQLLTTAYQDQQSTIHALQSQVQTGSNGGAVYIRWGKTSCPANISETVYSGFMGGSDPNRVGGAANAVCLTSQPVLKEVGGEGQFMGGAEYGSNSFGPTANNDVPCAVCRGLLDRSVLMIPGTDVCTPGWSLQYQGLLAAGHETHKSATQFICVDHDAESIIGGESPLGLGRQIYAVRARCGSLECPPYHNSKELTCVVCTK</sequence>
<protein>
    <recommendedName>
        <fullName evidence="4">Short-chain collagen C4</fullName>
    </recommendedName>
</protein>
<dbReference type="OrthoDB" id="6086925at2759"/>
<reference evidence="2" key="1">
    <citation type="submission" date="2022-08" db="UniProtKB">
        <authorList>
            <consortium name="EnsemblMetazoa"/>
        </authorList>
    </citation>
    <scope>IDENTIFICATION</scope>
    <source>
        <strain evidence="2">05x7-T-G4-1.051#20</strain>
    </source>
</reference>
<dbReference type="OMA" id="WSEMNDE"/>
<dbReference type="PANTHER" id="PTHR24024">
    <property type="entry name" value="PULMONARY SURFACTANT-ASSOCIATED PROTEIN A"/>
    <property type="match status" value="1"/>
</dbReference>
<feature type="signal peptide" evidence="1">
    <location>
        <begin position="1"/>
        <end position="18"/>
    </location>
</feature>